<reference evidence="4 5" key="1">
    <citation type="submission" date="2020-08" db="EMBL/GenBank/DDBJ databases">
        <authorList>
            <person name="Mo P."/>
        </authorList>
    </citation>
    <scope>NUCLEOTIDE SEQUENCE [LARGE SCALE GENOMIC DNA]</scope>
    <source>
        <strain evidence="4 5">CGMCC 4.1532</strain>
    </source>
</reference>
<accession>A0A7G7MR45</accession>
<dbReference type="InterPro" id="IPR036663">
    <property type="entry name" value="Fumarylacetoacetase_C_sf"/>
</dbReference>
<feature type="region of interest" description="Disordered" evidence="2">
    <location>
        <begin position="240"/>
        <end position="262"/>
    </location>
</feature>
<dbReference type="Proteomes" id="UP000515728">
    <property type="component" value="Chromosome"/>
</dbReference>
<keyword evidence="1" id="KW-0479">Metal-binding</keyword>
<dbReference type="AlphaFoldDB" id="A0A7G7MR45"/>
<protein>
    <submittedName>
        <fullName evidence="4">Fumarylacetoacetate hydrolase family protein</fullName>
    </submittedName>
</protein>
<organism evidence="4 5">
    <name type="scientific">Pseudonocardia petroleophila</name>
    <dbReference type="NCBI Taxonomy" id="37331"/>
    <lineage>
        <taxon>Bacteria</taxon>
        <taxon>Bacillati</taxon>
        <taxon>Actinomycetota</taxon>
        <taxon>Actinomycetes</taxon>
        <taxon>Pseudonocardiales</taxon>
        <taxon>Pseudonocardiaceae</taxon>
        <taxon>Pseudonocardia</taxon>
    </lineage>
</organism>
<evidence type="ECO:0000259" key="3">
    <source>
        <dbReference type="Pfam" id="PF01557"/>
    </source>
</evidence>
<evidence type="ECO:0000256" key="1">
    <source>
        <dbReference type="ARBA" id="ARBA00022723"/>
    </source>
</evidence>
<dbReference type="SUPFAM" id="SSF56529">
    <property type="entry name" value="FAH"/>
    <property type="match status" value="1"/>
</dbReference>
<sequence>MRRLLAATGGDLRALSGRGAPRLGRGEYTLQAPVPDPTKIVAAPVNYVDHQAEMSQTVHVGSLGVFLKAPSSLVADGGVVRLPYSDRRFDQEGELGVVIGRTASRVTAASALDHVAGYTCVLDMTMRGGEDRSVRKSFDTFTPCGPHLVTPDEVGPLDALELRCAVNGSLRQLARVADLIWDVPRLIEYVSSVMVLHPGDLISTGTPAGVGAVGHGDEVVAEVDGVGRLGVTVSSTGAVPCPTSGAGAGPVPPAELTPVRGR</sequence>
<keyword evidence="5" id="KW-1185">Reference proteome</keyword>
<name>A0A7G7MR45_9PSEU</name>
<evidence type="ECO:0000313" key="5">
    <source>
        <dbReference type="Proteomes" id="UP000515728"/>
    </source>
</evidence>
<dbReference type="InterPro" id="IPR011234">
    <property type="entry name" value="Fumarylacetoacetase-like_C"/>
</dbReference>
<dbReference type="EMBL" id="CP060131">
    <property type="protein sequence ID" value="QNG55256.1"/>
    <property type="molecule type" value="Genomic_DNA"/>
</dbReference>
<keyword evidence="4" id="KW-0378">Hydrolase</keyword>
<dbReference type="KEGG" id="ppel:H6H00_00150"/>
<gene>
    <name evidence="4" type="ORF">H6H00_00150</name>
</gene>
<dbReference type="Pfam" id="PF01557">
    <property type="entry name" value="FAA_hydrolase"/>
    <property type="match status" value="1"/>
</dbReference>
<dbReference type="GO" id="GO:0046872">
    <property type="term" value="F:metal ion binding"/>
    <property type="evidence" value="ECO:0007669"/>
    <property type="project" value="UniProtKB-KW"/>
</dbReference>
<evidence type="ECO:0000313" key="4">
    <source>
        <dbReference type="EMBL" id="QNG55256.1"/>
    </source>
</evidence>
<proteinExistence type="predicted"/>
<dbReference type="GO" id="GO:0016787">
    <property type="term" value="F:hydrolase activity"/>
    <property type="evidence" value="ECO:0007669"/>
    <property type="project" value="UniProtKB-KW"/>
</dbReference>
<feature type="domain" description="Fumarylacetoacetase-like C-terminal" evidence="3">
    <location>
        <begin position="39"/>
        <end position="233"/>
    </location>
</feature>
<evidence type="ECO:0000256" key="2">
    <source>
        <dbReference type="SAM" id="MobiDB-lite"/>
    </source>
</evidence>
<dbReference type="Gene3D" id="3.90.850.10">
    <property type="entry name" value="Fumarylacetoacetase-like, C-terminal domain"/>
    <property type="match status" value="1"/>
</dbReference>
<dbReference type="PANTHER" id="PTHR11820">
    <property type="entry name" value="ACYLPYRUVASE"/>
    <property type="match status" value="1"/>
</dbReference>